<evidence type="ECO:0000313" key="1">
    <source>
        <dbReference type="EMBL" id="KXF83526.1"/>
    </source>
</evidence>
<sequence length="379" mass="43897">MEHLEEIKINDIWQNNVNLLIGSGASFGLFPTLATQMENESIETLGKYFEDENKSQLKSLLFMYYYVNCIEPVISFDIEYTKLGADLELEEDINKLSVIKNYQILLKTLKTIASKNKSQKKANIFTTNYDSCFADAYEELLLEESNLEFVLNDGSKGFRRKFVEARHFDTSEIKHSIFGKNCFSIPQANLVHLHGSAFWTVSDNRIAVNYADKHCKFQDKFFDSIKSELEDLEAILNNKESKRNSFDTITFNGAFSEIESIFWSTYKKLPIVNPTKWKFHETVFDEHYYQMLRLMSYELEKQDSTLIVFGFSFADEHITNLIKRSLGNKSLTMYLCCFDTLAIAAMEALFGSFNNVKLIKLDGFLDFNAFNNKVFKLPI</sequence>
<gene>
    <name evidence="1" type="ORF">ATN88_16805</name>
</gene>
<protein>
    <submittedName>
        <fullName evidence="1">Uncharacterized protein</fullName>
    </submittedName>
</protein>
<dbReference type="OrthoDB" id="9812283at2"/>
<organism evidence="1 2">
    <name type="scientific">Enterovibrio coralii</name>
    <dbReference type="NCBI Taxonomy" id="294935"/>
    <lineage>
        <taxon>Bacteria</taxon>
        <taxon>Pseudomonadati</taxon>
        <taxon>Pseudomonadota</taxon>
        <taxon>Gammaproteobacteria</taxon>
        <taxon>Vibrionales</taxon>
        <taxon>Vibrionaceae</taxon>
        <taxon>Enterovibrio</taxon>
    </lineage>
</organism>
<dbReference type="STRING" id="294935.ATN88_16805"/>
<evidence type="ECO:0000313" key="2">
    <source>
        <dbReference type="Proteomes" id="UP000070529"/>
    </source>
</evidence>
<name>A0A135IDH8_9GAMM</name>
<dbReference type="AlphaFoldDB" id="A0A135IDH8"/>
<dbReference type="RefSeq" id="WP_067409827.1">
    <property type="nucleotide sequence ID" value="NZ_LNTY01000004.1"/>
</dbReference>
<accession>A0A135IDH8</accession>
<dbReference type="Proteomes" id="UP000070529">
    <property type="component" value="Unassembled WGS sequence"/>
</dbReference>
<proteinExistence type="predicted"/>
<dbReference type="EMBL" id="LNTY01000004">
    <property type="protein sequence ID" value="KXF83526.1"/>
    <property type="molecule type" value="Genomic_DNA"/>
</dbReference>
<dbReference type="InterPro" id="IPR029035">
    <property type="entry name" value="DHS-like_NAD/FAD-binding_dom"/>
</dbReference>
<keyword evidence="2" id="KW-1185">Reference proteome</keyword>
<reference evidence="1 2" key="1">
    <citation type="submission" date="2015-11" db="EMBL/GenBank/DDBJ databases">
        <title>Genomic Taxonomy of the Vibrionaceae.</title>
        <authorList>
            <person name="Gomez-Gil B."/>
            <person name="Enciso-Ibarra J."/>
        </authorList>
    </citation>
    <scope>NUCLEOTIDE SEQUENCE [LARGE SCALE GENOMIC DNA]</scope>
    <source>
        <strain evidence="1 2">CAIM 912</strain>
    </source>
</reference>
<comment type="caution">
    <text evidence="1">The sequence shown here is derived from an EMBL/GenBank/DDBJ whole genome shotgun (WGS) entry which is preliminary data.</text>
</comment>
<dbReference type="SUPFAM" id="SSF52467">
    <property type="entry name" value="DHS-like NAD/FAD-binding domain"/>
    <property type="match status" value="1"/>
</dbReference>